<dbReference type="STRING" id="33888.A6122_0713"/>
<evidence type="ECO:0000313" key="2">
    <source>
        <dbReference type="EMBL" id="AND15866.1"/>
    </source>
</evidence>
<gene>
    <name evidence="2" type="ORF">A6122_0713</name>
</gene>
<dbReference type="PATRIC" id="fig|33888.3.peg.795"/>
<keyword evidence="1" id="KW-1133">Transmembrane helix</keyword>
<keyword evidence="3" id="KW-1185">Reference proteome</keyword>
<reference evidence="2 3" key="1">
    <citation type="submission" date="2016-05" db="EMBL/GenBank/DDBJ databases">
        <title>Complete genome sequence of Rathayibacter tritici NCPPB 1953.</title>
        <authorList>
            <person name="Park J."/>
            <person name="Lee H.-H."/>
            <person name="Lee S.-W."/>
            <person name="Seo Y.-S."/>
        </authorList>
    </citation>
    <scope>NUCLEOTIDE SEQUENCE [LARGE SCALE GENOMIC DNA]</scope>
    <source>
        <strain evidence="2 3">NCPPB 1953</strain>
    </source>
</reference>
<dbReference type="Proteomes" id="UP000077071">
    <property type="component" value="Chromosome"/>
</dbReference>
<feature type="transmembrane region" description="Helical" evidence="1">
    <location>
        <begin position="84"/>
        <end position="102"/>
    </location>
</feature>
<feature type="transmembrane region" description="Helical" evidence="1">
    <location>
        <begin position="59"/>
        <end position="77"/>
    </location>
</feature>
<keyword evidence="1" id="KW-0812">Transmembrane</keyword>
<keyword evidence="1" id="KW-0472">Membrane</keyword>
<feature type="transmembrane region" description="Helical" evidence="1">
    <location>
        <begin position="21"/>
        <end position="39"/>
    </location>
</feature>
<dbReference type="KEGG" id="rtn:A6122_0713"/>
<feature type="transmembrane region" description="Helical" evidence="1">
    <location>
        <begin position="122"/>
        <end position="140"/>
    </location>
</feature>
<organism evidence="2 3">
    <name type="scientific">Rathayibacter tritici</name>
    <dbReference type="NCBI Taxonomy" id="33888"/>
    <lineage>
        <taxon>Bacteria</taxon>
        <taxon>Bacillati</taxon>
        <taxon>Actinomycetota</taxon>
        <taxon>Actinomycetes</taxon>
        <taxon>Micrococcales</taxon>
        <taxon>Microbacteriaceae</taxon>
        <taxon>Rathayibacter</taxon>
    </lineage>
</organism>
<protein>
    <submittedName>
        <fullName evidence="2">Uncharacterized protein</fullName>
    </submittedName>
</protein>
<evidence type="ECO:0000256" key="1">
    <source>
        <dbReference type="SAM" id="Phobius"/>
    </source>
</evidence>
<name>A0A160KQN1_9MICO</name>
<evidence type="ECO:0000313" key="3">
    <source>
        <dbReference type="Proteomes" id="UP000077071"/>
    </source>
</evidence>
<dbReference type="AlphaFoldDB" id="A0A160KQN1"/>
<dbReference type="EMBL" id="CP015515">
    <property type="protein sequence ID" value="AND15866.1"/>
    <property type="molecule type" value="Genomic_DNA"/>
</dbReference>
<sequence length="153" mass="15790">MTQTGASGMTNSRALRIGARVWAGAGLLVVAALYFLAAPSVDAAEGAQFAAGVSLSQGTVMRVLAGLDVLAGLWVLIRPRSYPGITAAAVAVISLWLAPRLGDPALVPVGTVALDVRFVTHPIEVSVVVAGLAVTAFWMTRNLSARARARRGL</sequence>
<proteinExistence type="predicted"/>
<accession>A0A160KQN1</accession>